<dbReference type="Pfam" id="PF01381">
    <property type="entry name" value="HTH_3"/>
    <property type="match status" value="1"/>
</dbReference>
<dbReference type="RefSeq" id="WP_275060459.1">
    <property type="nucleotide sequence ID" value="NZ_CP109617.1"/>
</dbReference>
<evidence type="ECO:0000313" key="2">
    <source>
        <dbReference type="EMBL" id="WED56153.1"/>
    </source>
</evidence>
<gene>
    <name evidence="2" type="ORF">OE059_04655</name>
</gene>
<dbReference type="EMBL" id="CP109617">
    <property type="protein sequence ID" value="WED56153.1"/>
    <property type="molecule type" value="Genomic_DNA"/>
</dbReference>
<proteinExistence type="predicted"/>
<dbReference type="SMART" id="SM00530">
    <property type="entry name" value="HTH_XRE"/>
    <property type="match status" value="1"/>
</dbReference>
<evidence type="ECO:0000259" key="1">
    <source>
        <dbReference type="PROSITE" id="PS50943"/>
    </source>
</evidence>
<sequence>MNDTKINLSKLRIAREESQLTLKEVADETGFKAATTISRFETGARSVKAEYLMKLSKLYKKPIEYFFD</sequence>
<reference evidence="2 3" key="1">
    <citation type="submission" date="2022-10" db="EMBL/GenBank/DDBJ databases">
        <title>Complete genome sequence of Exiguobacterium profundum TSS-3 isolated from an extremely saline-alkaline spring located in Ixtapa, Chiapas-Mexico.</title>
        <authorList>
            <person name="Rincon-Rosales R."/>
            <person name="Rogel M.A."/>
            <person name="Rincon-Molina C.I."/>
            <person name="Guerrero G."/>
            <person name="Manzano-Gomez L.A."/>
            <person name="Lopez-Lopez A."/>
            <person name="Rincon Molina F.A."/>
            <person name="Martinez-Romero E."/>
        </authorList>
    </citation>
    <scope>NUCLEOTIDE SEQUENCE [LARGE SCALE GENOMIC DNA]</scope>
    <source>
        <strain evidence="2 3">TSS-3</strain>
    </source>
</reference>
<dbReference type="PROSITE" id="PS50943">
    <property type="entry name" value="HTH_CROC1"/>
    <property type="match status" value="1"/>
</dbReference>
<accession>A0ABY8B4T0</accession>
<dbReference type="CDD" id="cd00093">
    <property type="entry name" value="HTH_XRE"/>
    <property type="match status" value="1"/>
</dbReference>
<protein>
    <submittedName>
        <fullName evidence="2">Helix-turn-helix domain-containing protein</fullName>
    </submittedName>
</protein>
<feature type="domain" description="HTH cro/C1-type" evidence="1">
    <location>
        <begin position="11"/>
        <end position="66"/>
    </location>
</feature>
<name>A0ABY8B4T0_9BACL</name>
<evidence type="ECO:0000313" key="3">
    <source>
        <dbReference type="Proteomes" id="UP001219957"/>
    </source>
</evidence>
<dbReference type="SUPFAM" id="SSF47413">
    <property type="entry name" value="lambda repressor-like DNA-binding domains"/>
    <property type="match status" value="1"/>
</dbReference>
<dbReference type="InterPro" id="IPR010982">
    <property type="entry name" value="Lambda_DNA-bd_dom_sf"/>
</dbReference>
<keyword evidence="3" id="KW-1185">Reference proteome</keyword>
<organism evidence="2 3">
    <name type="scientific">Exiguobacterium profundum</name>
    <dbReference type="NCBI Taxonomy" id="307643"/>
    <lineage>
        <taxon>Bacteria</taxon>
        <taxon>Bacillati</taxon>
        <taxon>Bacillota</taxon>
        <taxon>Bacilli</taxon>
        <taxon>Bacillales</taxon>
        <taxon>Bacillales Family XII. Incertae Sedis</taxon>
        <taxon>Exiguobacterium</taxon>
    </lineage>
</organism>
<dbReference type="Proteomes" id="UP001219957">
    <property type="component" value="Chromosome"/>
</dbReference>
<dbReference type="InterPro" id="IPR001387">
    <property type="entry name" value="Cro/C1-type_HTH"/>
</dbReference>
<dbReference type="Gene3D" id="1.10.260.40">
    <property type="entry name" value="lambda repressor-like DNA-binding domains"/>
    <property type="match status" value="1"/>
</dbReference>